<feature type="active site" description="Nucleophile" evidence="4">
    <location>
        <position position="372"/>
    </location>
</feature>
<keyword evidence="3 4" id="KW-0949">S-adenosyl-L-methionine</keyword>
<evidence type="ECO:0000256" key="3">
    <source>
        <dbReference type="ARBA" id="ARBA00022691"/>
    </source>
</evidence>
<sequence>MSLFQCQVEKLVFGGAGLGHLKGQVVFIPGALPGEVVEIELQKQRGNFSEARLVRILEEAPERIAPQENHFHCCSPWQILAPEKEAYWKRQIVLDNLQRQTVLCHSDLQVRETGPRLGYRNRLEFHFTQVKNRLRLALHEPASQNPIPVETCQLGLPTLQRASQELILLLDDAQLRPKEMGRLVLRGNRNGQAVALLQINTAAKQRLTSHQRNWPQLDFQFIAYSESFPKEAVSQSELFEPVTNTRIYFGGLGFFQINPFCLEPLVSVVGEWIKGEEVLDLYGGVGTLSLPHAKQIQSCMIVEEHPDAIHFAQKNTKAIPHFQVTFSKVQQALKQIGVQHTVLLNPPRAGIANQVRQQLLKVEPKRLIYLSCNISTCARDLKDLQSCYELKCQQAFNFFPATPHIELLTILERKK</sequence>
<dbReference type="GO" id="GO:0070475">
    <property type="term" value="P:rRNA base methylation"/>
    <property type="evidence" value="ECO:0007669"/>
    <property type="project" value="TreeGrafter"/>
</dbReference>
<keyword evidence="2 4" id="KW-0808">Transferase</keyword>
<dbReference type="InterPro" id="IPR012340">
    <property type="entry name" value="NA-bd_OB-fold"/>
</dbReference>
<feature type="binding site" evidence="4">
    <location>
        <position position="256"/>
    </location>
    <ligand>
        <name>S-adenosyl-L-methionine</name>
        <dbReference type="ChEBI" id="CHEBI:59789"/>
    </ligand>
</feature>
<feature type="binding site" evidence="4">
    <location>
        <position position="345"/>
    </location>
    <ligand>
        <name>S-adenosyl-L-methionine</name>
        <dbReference type="ChEBI" id="CHEBI:59789"/>
    </ligand>
</feature>
<evidence type="ECO:0000256" key="1">
    <source>
        <dbReference type="ARBA" id="ARBA00022603"/>
    </source>
</evidence>
<dbReference type="InterPro" id="IPR002792">
    <property type="entry name" value="TRAM_dom"/>
</dbReference>
<dbReference type="Gene3D" id="3.40.50.150">
    <property type="entry name" value="Vaccinia Virus protein VP39"/>
    <property type="match status" value="1"/>
</dbReference>
<dbReference type="Pfam" id="PF01938">
    <property type="entry name" value="TRAM"/>
    <property type="match status" value="1"/>
</dbReference>
<feature type="active site" evidence="5">
    <location>
        <position position="372"/>
    </location>
</feature>
<evidence type="ECO:0000259" key="6">
    <source>
        <dbReference type="PROSITE" id="PS50926"/>
    </source>
</evidence>
<proteinExistence type="inferred from homology"/>
<feature type="binding site" evidence="4">
    <location>
        <position position="303"/>
    </location>
    <ligand>
        <name>S-adenosyl-L-methionine</name>
        <dbReference type="ChEBI" id="CHEBI:59789"/>
    </ligand>
</feature>
<keyword evidence="1 4" id="KW-0489">Methyltransferase</keyword>
<dbReference type="Gene3D" id="2.40.50.1070">
    <property type="match status" value="1"/>
</dbReference>
<dbReference type="PANTHER" id="PTHR11061">
    <property type="entry name" value="RNA M5U METHYLTRANSFERASE"/>
    <property type="match status" value="1"/>
</dbReference>
<name>A0A2D6YIB1_9DELT</name>
<protein>
    <submittedName>
        <fullName evidence="7">23S rRNA (Uracil(1939)-C(5))-methyltransferase RlmD</fullName>
    </submittedName>
</protein>
<dbReference type="SUPFAM" id="SSF53335">
    <property type="entry name" value="S-adenosyl-L-methionine-dependent methyltransferases"/>
    <property type="match status" value="1"/>
</dbReference>
<dbReference type="InterPro" id="IPR029063">
    <property type="entry name" value="SAM-dependent_MTases_sf"/>
</dbReference>
<dbReference type="InterPro" id="IPR010280">
    <property type="entry name" value="U5_MeTrfase_fam"/>
</dbReference>
<dbReference type="NCBIfam" id="TIGR00479">
    <property type="entry name" value="rumA"/>
    <property type="match status" value="1"/>
</dbReference>
<comment type="caution">
    <text evidence="7">The sequence shown here is derived from an EMBL/GenBank/DDBJ whole genome shotgun (WGS) entry which is preliminary data.</text>
</comment>
<accession>A0A2D6YIB1</accession>
<feature type="binding site" evidence="4">
    <location>
        <position position="282"/>
    </location>
    <ligand>
        <name>S-adenosyl-L-methionine</name>
        <dbReference type="ChEBI" id="CHEBI:59789"/>
    </ligand>
</feature>
<dbReference type="Proteomes" id="UP000226525">
    <property type="component" value="Unassembled WGS sequence"/>
</dbReference>
<dbReference type="PROSITE" id="PS01230">
    <property type="entry name" value="TRMA_1"/>
    <property type="match status" value="1"/>
</dbReference>
<dbReference type="EMBL" id="NZEX01000061">
    <property type="protein sequence ID" value="MAH62928.1"/>
    <property type="molecule type" value="Genomic_DNA"/>
</dbReference>
<dbReference type="Pfam" id="PF05958">
    <property type="entry name" value="tRNA_U5-meth_tr"/>
    <property type="match status" value="1"/>
</dbReference>
<dbReference type="SUPFAM" id="SSF50249">
    <property type="entry name" value="Nucleic acid-binding proteins"/>
    <property type="match status" value="1"/>
</dbReference>
<dbReference type="Gene3D" id="2.40.50.140">
    <property type="entry name" value="Nucleic acid-binding proteins"/>
    <property type="match status" value="1"/>
</dbReference>
<evidence type="ECO:0000313" key="7">
    <source>
        <dbReference type="EMBL" id="MAH62928.1"/>
    </source>
</evidence>
<dbReference type="PANTHER" id="PTHR11061:SF30">
    <property type="entry name" value="TRNA (URACIL(54)-C(5))-METHYLTRANSFERASE"/>
    <property type="match status" value="1"/>
</dbReference>
<comment type="similarity">
    <text evidence="4">Belongs to the class I-like SAM-binding methyltransferase superfamily. RNA M5U methyltransferase family.</text>
</comment>
<dbReference type="AlphaFoldDB" id="A0A2D6YIB1"/>
<evidence type="ECO:0000313" key="8">
    <source>
        <dbReference type="Proteomes" id="UP000226525"/>
    </source>
</evidence>
<reference evidence="8" key="1">
    <citation type="submission" date="2017-09" db="EMBL/GenBank/DDBJ databases">
        <title>The Reconstruction of 2,631 Draft Metagenome-Assembled Genomes from the Global Oceans.</title>
        <authorList>
            <person name="Tully B.J."/>
            <person name="Graham E.D."/>
            <person name="Heidelberg J.F."/>
        </authorList>
    </citation>
    <scope>NUCLEOTIDE SEQUENCE [LARGE SCALE GENOMIC DNA]</scope>
</reference>
<dbReference type="InterPro" id="IPR030390">
    <property type="entry name" value="MeTrfase_TrmA_AS"/>
</dbReference>
<dbReference type="PROSITE" id="PS51687">
    <property type="entry name" value="SAM_MT_RNA_M5U"/>
    <property type="match status" value="1"/>
</dbReference>
<organism evidence="7 8">
    <name type="scientific">SAR324 cluster bacterium</name>
    <dbReference type="NCBI Taxonomy" id="2024889"/>
    <lineage>
        <taxon>Bacteria</taxon>
        <taxon>Deltaproteobacteria</taxon>
        <taxon>SAR324 cluster</taxon>
    </lineage>
</organism>
<dbReference type="PROSITE" id="PS50926">
    <property type="entry name" value="TRAM"/>
    <property type="match status" value="1"/>
</dbReference>
<dbReference type="GO" id="GO:0070041">
    <property type="term" value="F:rRNA (uridine-C5-)-methyltransferase activity"/>
    <property type="evidence" value="ECO:0007669"/>
    <property type="project" value="TreeGrafter"/>
</dbReference>
<evidence type="ECO:0000256" key="5">
    <source>
        <dbReference type="PROSITE-ProRule" id="PRU10015"/>
    </source>
</evidence>
<evidence type="ECO:0000256" key="2">
    <source>
        <dbReference type="ARBA" id="ARBA00022679"/>
    </source>
</evidence>
<feature type="domain" description="TRAM" evidence="6">
    <location>
        <begin position="1"/>
        <end position="55"/>
    </location>
</feature>
<evidence type="ECO:0000256" key="4">
    <source>
        <dbReference type="PROSITE-ProRule" id="PRU01024"/>
    </source>
</evidence>
<gene>
    <name evidence="7" type="ORF">CMN54_05670</name>
</gene>